<dbReference type="AlphaFoldDB" id="A0A7C3FYU2"/>
<feature type="transmembrane region" description="Helical" evidence="1">
    <location>
        <begin position="6"/>
        <end position="23"/>
    </location>
</feature>
<proteinExistence type="predicted"/>
<feature type="non-terminal residue" evidence="2">
    <location>
        <position position="110"/>
    </location>
</feature>
<protein>
    <submittedName>
        <fullName evidence="2">Uncharacterized protein</fullName>
    </submittedName>
</protein>
<accession>A0A7C3FYU2</accession>
<keyword evidence="1" id="KW-0812">Transmembrane</keyword>
<gene>
    <name evidence="2" type="ORF">ENJ46_01895</name>
</gene>
<organism evidence="2">
    <name type="scientific">Hellea balneolensis</name>
    <dbReference type="NCBI Taxonomy" id="287478"/>
    <lineage>
        <taxon>Bacteria</taxon>
        <taxon>Pseudomonadati</taxon>
        <taxon>Pseudomonadota</taxon>
        <taxon>Alphaproteobacteria</taxon>
        <taxon>Maricaulales</taxon>
        <taxon>Robiginitomaculaceae</taxon>
        <taxon>Hellea</taxon>
    </lineage>
</organism>
<dbReference type="EMBL" id="DRMN01000126">
    <property type="protein sequence ID" value="HFB54650.1"/>
    <property type="molecule type" value="Genomic_DNA"/>
</dbReference>
<sequence length="110" mass="12262">MKTRRIIWGIVLAGFVGVAGYGIDRRVKYVNGYCHAEKRYVSDNEVVDAAVGQLLKNLKEEYVGMTPEEQANTVVYTGLEDFYKAQPRCCGLSKNKGKSAKPPKPFPFGE</sequence>
<evidence type="ECO:0000313" key="2">
    <source>
        <dbReference type="EMBL" id="HFB54650.1"/>
    </source>
</evidence>
<evidence type="ECO:0000256" key="1">
    <source>
        <dbReference type="SAM" id="Phobius"/>
    </source>
</evidence>
<keyword evidence="1" id="KW-0472">Membrane</keyword>
<reference evidence="2" key="1">
    <citation type="journal article" date="2020" name="mSystems">
        <title>Genome- and Community-Level Interaction Insights into Carbon Utilization and Element Cycling Functions of Hydrothermarchaeota in Hydrothermal Sediment.</title>
        <authorList>
            <person name="Zhou Z."/>
            <person name="Liu Y."/>
            <person name="Xu W."/>
            <person name="Pan J."/>
            <person name="Luo Z.H."/>
            <person name="Li M."/>
        </authorList>
    </citation>
    <scope>NUCLEOTIDE SEQUENCE [LARGE SCALE GENOMIC DNA]</scope>
    <source>
        <strain evidence="2">HyVt-489</strain>
    </source>
</reference>
<name>A0A7C3FYU2_9PROT</name>
<keyword evidence="1" id="KW-1133">Transmembrane helix</keyword>
<comment type="caution">
    <text evidence="2">The sequence shown here is derived from an EMBL/GenBank/DDBJ whole genome shotgun (WGS) entry which is preliminary data.</text>
</comment>
<dbReference type="Proteomes" id="UP000886042">
    <property type="component" value="Unassembled WGS sequence"/>
</dbReference>